<dbReference type="PANTHER" id="PTHR21444">
    <property type="entry name" value="COILED-COIL DOMAIN-CONTAINING PROTEIN 180"/>
    <property type="match status" value="1"/>
</dbReference>
<gene>
    <name evidence="4" type="primary">CCDC180_0</name>
    <name evidence="4" type="ORF">N1851_027038</name>
</gene>
<dbReference type="AlphaFoldDB" id="A0AA47NSH9"/>
<protein>
    <submittedName>
        <fullName evidence="4">Coiled-coil domain-containing protein 180</fullName>
    </submittedName>
</protein>
<evidence type="ECO:0000313" key="5">
    <source>
        <dbReference type="Proteomes" id="UP001174136"/>
    </source>
</evidence>
<reference evidence="4" key="1">
    <citation type="journal article" date="2023" name="Front. Mar. Sci.">
        <title>A new Merluccius polli reference genome to investigate the effects of global change in West African waters.</title>
        <authorList>
            <person name="Mateo J.L."/>
            <person name="Blanco-Fernandez C."/>
            <person name="Garcia-Vazquez E."/>
            <person name="Machado-Schiaffino G."/>
        </authorList>
    </citation>
    <scope>NUCLEOTIDE SEQUENCE</scope>
    <source>
        <strain evidence="4">C29</strain>
        <tissue evidence="4">Fin</tissue>
    </source>
</reference>
<accession>A0AA47NSH9</accession>
<keyword evidence="5" id="KW-1185">Reference proteome</keyword>
<dbReference type="PANTHER" id="PTHR21444:SF14">
    <property type="entry name" value="COILED-COIL DOMAIN-CONTAINING PROTEIN 180"/>
    <property type="match status" value="1"/>
</dbReference>
<evidence type="ECO:0000313" key="4">
    <source>
        <dbReference type="EMBL" id="KAK0136776.1"/>
    </source>
</evidence>
<dbReference type="Proteomes" id="UP001174136">
    <property type="component" value="Unassembled WGS sequence"/>
</dbReference>
<sequence>MTRKYPISAQNELDHTQALQDGLLTEAESSFAEIYTPDTKVTFTSKRGGAYSGPSFDVPVLDPLGSLGDEVQLILFPTEMLTQILTQMRVLFFDHLEQHFYDVLSSSVAMVASRKEALGSEQELRLQLQKLRPQRIEMDIHNMRSAELHLHMECVSFQCAAVLQVLDSCRSDMSDLQTSTSSSNLNFITRVSKMEEIFHTATTSRTLEGFSSTLQAHLGQHIQEIQSSQRAFRRSVQQRLEQVRDSNTKLVTSFRMFGEGGNFSPKEVEQLLKLLDKTSRRMDAWEDSLRADMETLESASLDQVKELVDRLEDKLSILLVEMRFSEKTQNVLANVQVQIKAEAAHSNQQKKLISSQIEDLRRNTETAEVSKEKVLTCLSSLCEELKTRYKYLDCTVPPSSVSPVPQHPLQGSFAVAARPRSKHTRQPTRPTGDLPLAAAGVGGASSDDITMDVAKGLNKLKRLPRTGKNNKWFQMFGSDPDLVQSTRSFKSAVNNFLRMANEVLLLAAEDLYRKREFDQWAERLNKRLLGYQEQARQFNTTSVQEFGQQLCELEEVVHTLPRVMFSNYGQQQEVKLLEAVEEFRTRMEETVRATNHSQVSLCVSLAPPAYELDDLRRREEDRQSQYHSTINRTYEELQEHMHAREEEVAMALSSLTESLVFQVDALLSFERSEQLATPDTEAGRDLLMPNSFQKGSRVASGLPSLQSLADGTTASTVTTPTTMTMATDDKPIITMANTTAAVTMATSSSSQTLVTTEPCVDATATTGSVSSPVHQEILLHRDSALKRYEEVSRAESERFRMDRARLLIQLQRWTQHWTQQINTLTMLKTE</sequence>
<proteinExistence type="predicted"/>
<name>A0AA47NSH9_MERPO</name>
<comment type="caution">
    <text evidence="4">The sequence shown here is derived from an EMBL/GenBank/DDBJ whole genome shotgun (WGS) entry which is preliminary data.</text>
</comment>
<evidence type="ECO:0000259" key="3">
    <source>
        <dbReference type="Pfam" id="PF14644"/>
    </source>
</evidence>
<organism evidence="4 5">
    <name type="scientific">Merluccius polli</name>
    <name type="common">Benguela hake</name>
    <name type="synonym">Merluccius cadenati</name>
    <dbReference type="NCBI Taxonomy" id="89951"/>
    <lineage>
        <taxon>Eukaryota</taxon>
        <taxon>Metazoa</taxon>
        <taxon>Chordata</taxon>
        <taxon>Craniata</taxon>
        <taxon>Vertebrata</taxon>
        <taxon>Euteleostomi</taxon>
        <taxon>Actinopterygii</taxon>
        <taxon>Neopterygii</taxon>
        <taxon>Teleostei</taxon>
        <taxon>Neoteleostei</taxon>
        <taxon>Acanthomorphata</taxon>
        <taxon>Zeiogadaria</taxon>
        <taxon>Gadariae</taxon>
        <taxon>Gadiformes</taxon>
        <taxon>Gadoidei</taxon>
        <taxon>Merlucciidae</taxon>
        <taxon>Merluccius</taxon>
    </lineage>
</organism>
<dbReference type="EMBL" id="JAOPHQ010005127">
    <property type="protein sequence ID" value="KAK0136776.1"/>
    <property type="molecule type" value="Genomic_DNA"/>
</dbReference>
<feature type="domain" description="DUF4456" evidence="3">
    <location>
        <begin position="516"/>
        <end position="670"/>
    </location>
</feature>
<evidence type="ECO:0000256" key="2">
    <source>
        <dbReference type="SAM" id="MobiDB-lite"/>
    </source>
</evidence>
<keyword evidence="1" id="KW-0175">Coiled coil</keyword>
<feature type="coiled-coil region" evidence="1">
    <location>
        <begin position="268"/>
        <end position="321"/>
    </location>
</feature>
<feature type="region of interest" description="Disordered" evidence="2">
    <location>
        <begin position="416"/>
        <end position="435"/>
    </location>
</feature>
<evidence type="ECO:0000256" key="1">
    <source>
        <dbReference type="SAM" id="Coils"/>
    </source>
</evidence>
<dbReference type="Pfam" id="PF14644">
    <property type="entry name" value="DUF4456"/>
    <property type="match status" value="1"/>
</dbReference>
<dbReference type="InterPro" id="IPR027914">
    <property type="entry name" value="DUF4456"/>
</dbReference>